<proteinExistence type="predicted"/>
<reference evidence="1" key="1">
    <citation type="journal article" date="2014" name="Front. Microbiol.">
        <title>High frequency of phylogenetically diverse reductive dehalogenase-homologous genes in deep subseafloor sedimentary metagenomes.</title>
        <authorList>
            <person name="Kawai M."/>
            <person name="Futagami T."/>
            <person name="Toyoda A."/>
            <person name="Takaki Y."/>
            <person name="Nishi S."/>
            <person name="Hori S."/>
            <person name="Arai W."/>
            <person name="Tsubouchi T."/>
            <person name="Morono Y."/>
            <person name="Uchiyama I."/>
            <person name="Ito T."/>
            <person name="Fujiyama A."/>
            <person name="Inagaki F."/>
            <person name="Takami H."/>
        </authorList>
    </citation>
    <scope>NUCLEOTIDE SEQUENCE</scope>
    <source>
        <strain evidence="1">Expedition CK06-06</strain>
    </source>
</reference>
<dbReference type="EMBL" id="BART01011965">
    <property type="protein sequence ID" value="GAG89703.1"/>
    <property type="molecule type" value="Genomic_DNA"/>
</dbReference>
<protein>
    <submittedName>
        <fullName evidence="1">Uncharacterized protein</fullName>
    </submittedName>
</protein>
<name>X1BZQ8_9ZZZZ</name>
<evidence type="ECO:0000313" key="1">
    <source>
        <dbReference type="EMBL" id="GAG89703.1"/>
    </source>
</evidence>
<dbReference type="AlphaFoldDB" id="X1BZQ8"/>
<accession>X1BZQ8</accession>
<feature type="non-terminal residue" evidence="1">
    <location>
        <position position="203"/>
    </location>
</feature>
<sequence>MDKNIFAIFNPRFELVKNIPKILLNKVILPDSENSLLKDGKVVRRKMRERDLLKNGVKVQTPDKNPIIHYHTFLKRATGMQYLLAFTKAHIYHWNPSTEAFDTKWTNHYISVDTIKFDDNEADADTITDSGDGFVTAGFVPGDKITITGSTSNDGDYTIGSEDTDVTAGVLTLIATDELTTEDLADNVVIVANCDNWKTIKCP</sequence>
<organism evidence="1">
    <name type="scientific">marine sediment metagenome</name>
    <dbReference type="NCBI Taxonomy" id="412755"/>
    <lineage>
        <taxon>unclassified sequences</taxon>
        <taxon>metagenomes</taxon>
        <taxon>ecological metagenomes</taxon>
    </lineage>
</organism>
<comment type="caution">
    <text evidence="1">The sequence shown here is derived from an EMBL/GenBank/DDBJ whole genome shotgun (WGS) entry which is preliminary data.</text>
</comment>
<gene>
    <name evidence="1" type="ORF">S01H4_25215</name>
</gene>